<reference evidence="3" key="1">
    <citation type="submission" date="2022-11" db="UniProtKB">
        <authorList>
            <consortium name="WormBaseParasite"/>
        </authorList>
    </citation>
    <scope>IDENTIFICATION</scope>
</reference>
<protein>
    <submittedName>
        <fullName evidence="3">Uncharacterized protein</fullName>
    </submittedName>
</protein>
<evidence type="ECO:0000313" key="2">
    <source>
        <dbReference type="Proteomes" id="UP000887565"/>
    </source>
</evidence>
<feature type="region of interest" description="Disordered" evidence="1">
    <location>
        <begin position="144"/>
        <end position="163"/>
    </location>
</feature>
<dbReference type="AlphaFoldDB" id="A0A915IYN7"/>
<feature type="compositionally biased region" description="Polar residues" evidence="1">
    <location>
        <begin position="150"/>
        <end position="160"/>
    </location>
</feature>
<organism evidence="2 3">
    <name type="scientific">Romanomermis culicivorax</name>
    <name type="common">Nematode worm</name>
    <dbReference type="NCBI Taxonomy" id="13658"/>
    <lineage>
        <taxon>Eukaryota</taxon>
        <taxon>Metazoa</taxon>
        <taxon>Ecdysozoa</taxon>
        <taxon>Nematoda</taxon>
        <taxon>Enoplea</taxon>
        <taxon>Dorylaimia</taxon>
        <taxon>Mermithida</taxon>
        <taxon>Mermithoidea</taxon>
        <taxon>Mermithidae</taxon>
        <taxon>Romanomermis</taxon>
    </lineage>
</organism>
<sequence length="265" mass="30474">MKVKQKKVTIVSMEDTTNITYDQREMPATNLAQEIIVRNIIKGVLPKLLEEGMRQKELQKQYKQMQRFQEQAALQQNQPTQANKGLTQTLNQGQFTNQQPQKDYSSVMAARQSQMNPFLEIYPEDSEGDPANLVNAVTTRSRVKEVDDQAQAQPDGNQRQVIGKENNQEKRLQCQMSHLNPQVGSMVHRNFRVLACQSKETSFGRHQKGQPSASIHANHDWLAKRYILPEELRHAALDAYYSLLFMLQDFDAWIAVPHDGRRISK</sequence>
<accession>A0A915IYN7</accession>
<dbReference type="WBParaSite" id="nRc.2.0.1.t18541-RA">
    <property type="protein sequence ID" value="nRc.2.0.1.t18541-RA"/>
    <property type="gene ID" value="nRc.2.0.1.g18541"/>
</dbReference>
<dbReference type="Proteomes" id="UP000887565">
    <property type="component" value="Unplaced"/>
</dbReference>
<proteinExistence type="predicted"/>
<evidence type="ECO:0000256" key="1">
    <source>
        <dbReference type="SAM" id="MobiDB-lite"/>
    </source>
</evidence>
<name>A0A915IYN7_ROMCU</name>
<evidence type="ECO:0000313" key="3">
    <source>
        <dbReference type="WBParaSite" id="nRc.2.0.1.t18541-RA"/>
    </source>
</evidence>
<keyword evidence="2" id="KW-1185">Reference proteome</keyword>